<dbReference type="EMBL" id="JACEEZ010020813">
    <property type="protein sequence ID" value="KAG0714087.1"/>
    <property type="molecule type" value="Genomic_DNA"/>
</dbReference>
<dbReference type="OrthoDB" id="338650at2759"/>
<feature type="compositionally biased region" description="Low complexity" evidence="5">
    <location>
        <begin position="155"/>
        <end position="179"/>
    </location>
</feature>
<dbReference type="GO" id="GO:0000828">
    <property type="term" value="F:inositol hexakisphosphate kinase activity"/>
    <property type="evidence" value="ECO:0007669"/>
    <property type="project" value="TreeGrafter"/>
</dbReference>
<keyword evidence="2 4" id="KW-0808">Transferase</keyword>
<evidence type="ECO:0000256" key="5">
    <source>
        <dbReference type="SAM" id="MobiDB-lite"/>
    </source>
</evidence>
<dbReference type="InterPro" id="IPR038286">
    <property type="entry name" value="IPK_sf"/>
</dbReference>
<dbReference type="GO" id="GO:0046854">
    <property type="term" value="P:phosphatidylinositol phosphate biosynthetic process"/>
    <property type="evidence" value="ECO:0007669"/>
    <property type="project" value="TreeGrafter"/>
</dbReference>
<dbReference type="InterPro" id="IPR005522">
    <property type="entry name" value="IPK"/>
</dbReference>
<accession>A0A8J4XVM9</accession>
<evidence type="ECO:0000313" key="7">
    <source>
        <dbReference type="Proteomes" id="UP000770661"/>
    </source>
</evidence>
<evidence type="ECO:0000256" key="1">
    <source>
        <dbReference type="ARBA" id="ARBA00007374"/>
    </source>
</evidence>
<reference evidence="6" key="1">
    <citation type="submission" date="2020-07" db="EMBL/GenBank/DDBJ databases">
        <title>The High-quality genome of the commercially important snow crab, Chionoecetes opilio.</title>
        <authorList>
            <person name="Jeong J.-H."/>
            <person name="Ryu S."/>
        </authorList>
    </citation>
    <scope>NUCLEOTIDE SEQUENCE</scope>
    <source>
        <strain evidence="6">MADBK_172401_WGS</strain>
        <tissue evidence="6">Digestive gland</tissue>
    </source>
</reference>
<keyword evidence="3 4" id="KW-0418">Kinase</keyword>
<comment type="caution">
    <text evidence="6">The sequence shown here is derived from an EMBL/GenBank/DDBJ whole genome shotgun (WGS) entry which is preliminary data.</text>
</comment>
<gene>
    <name evidence="6" type="primary">ITPKA_1</name>
    <name evidence="6" type="ORF">GWK47_014795</name>
</gene>
<dbReference type="Pfam" id="PF03770">
    <property type="entry name" value="IPK"/>
    <property type="match status" value="1"/>
</dbReference>
<dbReference type="Gene3D" id="3.30.470.160">
    <property type="entry name" value="Inositol polyphosphate kinase"/>
    <property type="match status" value="1"/>
</dbReference>
<protein>
    <recommendedName>
        <fullName evidence="4">Kinase</fullName>
        <ecNumber evidence="4">2.7.-.-</ecNumber>
    </recommendedName>
</protein>
<comment type="similarity">
    <text evidence="1 4">Belongs to the inositol phosphokinase (IPK) family.</text>
</comment>
<keyword evidence="7" id="KW-1185">Reference proteome</keyword>
<evidence type="ECO:0000256" key="2">
    <source>
        <dbReference type="ARBA" id="ARBA00022679"/>
    </source>
</evidence>
<name>A0A8J4XVM9_CHIOP</name>
<dbReference type="AlphaFoldDB" id="A0A8J4XVM9"/>
<feature type="compositionally biased region" description="Pro residues" evidence="5">
    <location>
        <begin position="241"/>
        <end position="257"/>
    </location>
</feature>
<dbReference type="SUPFAM" id="SSF56104">
    <property type="entry name" value="SAICAR synthase-like"/>
    <property type="match status" value="1"/>
</dbReference>
<proteinExistence type="inferred from homology"/>
<organism evidence="6 7">
    <name type="scientific">Chionoecetes opilio</name>
    <name type="common">Atlantic snow crab</name>
    <name type="synonym">Cancer opilio</name>
    <dbReference type="NCBI Taxonomy" id="41210"/>
    <lineage>
        <taxon>Eukaryota</taxon>
        <taxon>Metazoa</taxon>
        <taxon>Ecdysozoa</taxon>
        <taxon>Arthropoda</taxon>
        <taxon>Crustacea</taxon>
        <taxon>Multicrustacea</taxon>
        <taxon>Malacostraca</taxon>
        <taxon>Eumalacostraca</taxon>
        <taxon>Eucarida</taxon>
        <taxon>Decapoda</taxon>
        <taxon>Pleocyemata</taxon>
        <taxon>Brachyura</taxon>
        <taxon>Eubrachyura</taxon>
        <taxon>Majoidea</taxon>
        <taxon>Majidae</taxon>
        <taxon>Chionoecetes</taxon>
    </lineage>
</organism>
<dbReference type="PANTHER" id="PTHR12400">
    <property type="entry name" value="INOSITOL POLYPHOSPHATE KINASE"/>
    <property type="match status" value="1"/>
</dbReference>
<dbReference type="GO" id="GO:0032958">
    <property type="term" value="P:inositol phosphate biosynthetic process"/>
    <property type="evidence" value="ECO:0007669"/>
    <property type="project" value="InterPro"/>
</dbReference>
<evidence type="ECO:0000313" key="6">
    <source>
        <dbReference type="EMBL" id="KAG0714087.1"/>
    </source>
</evidence>
<evidence type="ECO:0000256" key="4">
    <source>
        <dbReference type="RuleBase" id="RU363090"/>
    </source>
</evidence>
<sequence>MAVQLLLVNQSCQSLPVAPCHVRFLTCNLYVPFTRPLSSLHIHPLSPLPTHPSPLLSLHTHPVSSLTHSRIIRFMLVLIGSSLLFVHNDTSALVRMIDFAKTVPLPQGVGITHRSPWSEGTHEDGYLLGLDKLIDIFTALEKVTVSPPNGTLSNKTSTTTPPTPTTKPSTTTPTTTSTPIQRLPPTPAKTLTPQKKPHDGGSDVVGGVTANVVKLPTLGNVSSASSTTTTSDHHHHNHPHPSAPPPVASAPSPAPPT</sequence>
<feature type="region of interest" description="Disordered" evidence="5">
    <location>
        <begin position="145"/>
        <end position="257"/>
    </location>
</feature>
<dbReference type="Proteomes" id="UP000770661">
    <property type="component" value="Unassembled WGS sequence"/>
</dbReference>
<dbReference type="GO" id="GO:0005634">
    <property type="term" value="C:nucleus"/>
    <property type="evidence" value="ECO:0007669"/>
    <property type="project" value="TreeGrafter"/>
</dbReference>
<dbReference type="EC" id="2.7.-.-" evidence="4"/>
<dbReference type="PANTHER" id="PTHR12400:SF26">
    <property type="entry name" value="KINASE"/>
    <property type="match status" value="1"/>
</dbReference>
<evidence type="ECO:0000256" key="3">
    <source>
        <dbReference type="ARBA" id="ARBA00022777"/>
    </source>
</evidence>
<dbReference type="GO" id="GO:0005737">
    <property type="term" value="C:cytoplasm"/>
    <property type="evidence" value="ECO:0007669"/>
    <property type="project" value="TreeGrafter"/>
</dbReference>